<sequence>MTVFYVGCLMNKEEVQTSDAKPIFKVMFHFSAGFSCEELKVFCSNLAQHRVRLSDEPGLQKLQYIHQIRTSVSPDYLFARPQALELKGGSFTRDSHNRHWVLRAPRLVRQCGTDRDWRDCVSFQELQEMGERSLRPLDIPGSVQELERLVTGANAKHVVAGRATASRRERKVLWGTGLSDLRDKSPCTDGQNSDVGMDLIGQMVADQENRDLSQESYQTTTDGSCLSVEYGNGFYGSGDGRRKRKRGDSVEFTGLRASAVQSHETGSYSTTTSTIPVAASVGEATVCNFNLLQRPPLLLTSSSGMMGTSPAEGIALSAPFSPQVGANNAFANAGTHRPPVGLAYDRELTLPDTKPLCGMKEVNSFMRPLGDDVEDVLFRAPDLMKHADFLTTGDANLESSVDCELVADVELVGDESQGSWDDVESVDLGVGHESYEEDRRIHLKSERREEMLSAHKNGISMRNYPAPTGHMDADTHVEDAGKCAGCGEQGKDESSADWGPWTGVDAVPSSPSLAPGLPAENSKGPSPSLLQYVALPLIETCNVFVAKCHKLFSPLRRLARSKNMQILHGLDAVIEAAGWWGGSEGYGWRCGMVVVANGEETDDLRATSKFLEEELSSR</sequence>
<dbReference type="EMBL" id="JADGJD010000007">
    <property type="protein sequence ID" value="KAJ3057279.1"/>
    <property type="molecule type" value="Genomic_DNA"/>
</dbReference>
<protein>
    <submittedName>
        <fullName evidence="1">Uncharacterized protein</fullName>
    </submittedName>
</protein>
<accession>A0AAD5SN68</accession>
<evidence type="ECO:0000313" key="1">
    <source>
        <dbReference type="EMBL" id="KAJ3057279.1"/>
    </source>
</evidence>
<keyword evidence="2" id="KW-1185">Reference proteome</keyword>
<comment type="caution">
    <text evidence="1">The sequence shown here is derived from an EMBL/GenBank/DDBJ whole genome shotgun (WGS) entry which is preliminary data.</text>
</comment>
<organism evidence="1 2">
    <name type="scientific">Rhizophlyctis rosea</name>
    <dbReference type="NCBI Taxonomy" id="64517"/>
    <lineage>
        <taxon>Eukaryota</taxon>
        <taxon>Fungi</taxon>
        <taxon>Fungi incertae sedis</taxon>
        <taxon>Chytridiomycota</taxon>
        <taxon>Chytridiomycota incertae sedis</taxon>
        <taxon>Chytridiomycetes</taxon>
        <taxon>Rhizophlyctidales</taxon>
        <taxon>Rhizophlyctidaceae</taxon>
        <taxon>Rhizophlyctis</taxon>
    </lineage>
</organism>
<dbReference type="AlphaFoldDB" id="A0AAD5SN68"/>
<name>A0AAD5SN68_9FUNG</name>
<dbReference type="Proteomes" id="UP001212841">
    <property type="component" value="Unassembled WGS sequence"/>
</dbReference>
<reference evidence="1" key="1">
    <citation type="submission" date="2020-05" db="EMBL/GenBank/DDBJ databases">
        <title>Phylogenomic resolution of chytrid fungi.</title>
        <authorList>
            <person name="Stajich J.E."/>
            <person name="Amses K."/>
            <person name="Simmons R."/>
            <person name="Seto K."/>
            <person name="Myers J."/>
            <person name="Bonds A."/>
            <person name="Quandt C.A."/>
            <person name="Barry K."/>
            <person name="Liu P."/>
            <person name="Grigoriev I."/>
            <person name="Longcore J.E."/>
            <person name="James T.Y."/>
        </authorList>
    </citation>
    <scope>NUCLEOTIDE SEQUENCE</scope>
    <source>
        <strain evidence="1">JEL0318</strain>
    </source>
</reference>
<gene>
    <name evidence="1" type="ORF">HK097_009938</name>
</gene>
<proteinExistence type="predicted"/>
<dbReference type="InterPro" id="IPR012340">
    <property type="entry name" value="NA-bd_OB-fold"/>
</dbReference>
<evidence type="ECO:0000313" key="2">
    <source>
        <dbReference type="Proteomes" id="UP001212841"/>
    </source>
</evidence>
<dbReference type="Gene3D" id="2.40.50.140">
    <property type="entry name" value="Nucleic acid-binding proteins"/>
    <property type="match status" value="1"/>
</dbReference>